<dbReference type="GO" id="GO:0003677">
    <property type="term" value="F:DNA binding"/>
    <property type="evidence" value="ECO:0007669"/>
    <property type="project" value="UniProtKB-KW"/>
</dbReference>
<evidence type="ECO:0000256" key="1">
    <source>
        <dbReference type="ARBA" id="ARBA00023125"/>
    </source>
</evidence>
<sequence>MQEDAHGVPQIPDKFYFRIGEVSDIVDVPPYVLRFWETEFKQIKPKRTRAGQRMYRKQDVALVLRIKHLLYERKFTIEGARQHLKRKTGSPKGKPTAKAPPAISEIREELIRIRKMIDASSR</sequence>
<gene>
    <name evidence="4" type="ORF">DSCW_38820</name>
</gene>
<dbReference type="GO" id="GO:0003700">
    <property type="term" value="F:DNA-binding transcription factor activity"/>
    <property type="evidence" value="ECO:0007669"/>
    <property type="project" value="InterPro"/>
</dbReference>
<reference evidence="4 5" key="1">
    <citation type="submission" date="2019-11" db="EMBL/GenBank/DDBJ databases">
        <title>Comparative genomics of hydrocarbon-degrading Desulfosarcina strains.</title>
        <authorList>
            <person name="Watanabe M."/>
            <person name="Kojima H."/>
            <person name="Fukui M."/>
        </authorList>
    </citation>
    <scope>NUCLEOTIDE SEQUENCE [LARGE SCALE GENOMIC DNA]</scope>
    <source>
        <strain evidence="4 5">PP31</strain>
    </source>
</reference>
<keyword evidence="5" id="KW-1185">Reference proteome</keyword>
<dbReference type="KEGG" id="dwd:DSCW_38820"/>
<proteinExistence type="predicted"/>
<dbReference type="AlphaFoldDB" id="A0A5K7Z6X1"/>
<keyword evidence="1" id="KW-0238">DNA-binding</keyword>
<dbReference type="SUPFAM" id="SSF46955">
    <property type="entry name" value="Putative DNA-binding domain"/>
    <property type="match status" value="1"/>
</dbReference>
<dbReference type="PANTHER" id="PTHR30204:SF15">
    <property type="entry name" value="BLL5018 PROTEIN"/>
    <property type="match status" value="1"/>
</dbReference>
<dbReference type="InterPro" id="IPR000551">
    <property type="entry name" value="MerR-type_HTH_dom"/>
</dbReference>
<dbReference type="Gene3D" id="1.10.1660.10">
    <property type="match status" value="1"/>
</dbReference>
<dbReference type="OrthoDB" id="9810140at2"/>
<dbReference type="PANTHER" id="PTHR30204">
    <property type="entry name" value="REDOX-CYCLING DRUG-SENSING TRANSCRIPTIONAL ACTIVATOR SOXR"/>
    <property type="match status" value="1"/>
</dbReference>
<dbReference type="PROSITE" id="PS50937">
    <property type="entry name" value="HTH_MERR_2"/>
    <property type="match status" value="1"/>
</dbReference>
<evidence type="ECO:0000259" key="3">
    <source>
        <dbReference type="PROSITE" id="PS50937"/>
    </source>
</evidence>
<dbReference type="CDD" id="cd04765">
    <property type="entry name" value="HTH_MlrA-like_sg2"/>
    <property type="match status" value="1"/>
</dbReference>
<dbReference type="Pfam" id="PF13411">
    <property type="entry name" value="MerR_1"/>
    <property type="match status" value="1"/>
</dbReference>
<dbReference type="InterPro" id="IPR047057">
    <property type="entry name" value="MerR_fam"/>
</dbReference>
<dbReference type="Proteomes" id="UP000427769">
    <property type="component" value="Chromosome"/>
</dbReference>
<dbReference type="SMART" id="SM00422">
    <property type="entry name" value="HTH_MERR"/>
    <property type="match status" value="1"/>
</dbReference>
<feature type="compositionally biased region" description="Low complexity" evidence="2">
    <location>
        <begin position="91"/>
        <end position="102"/>
    </location>
</feature>
<accession>A0A5K7Z6X1</accession>
<dbReference type="InterPro" id="IPR009061">
    <property type="entry name" value="DNA-bd_dom_put_sf"/>
</dbReference>
<feature type="domain" description="HTH merR-type" evidence="3">
    <location>
        <begin position="16"/>
        <end position="86"/>
    </location>
</feature>
<name>A0A5K7Z6X1_9BACT</name>
<dbReference type="RefSeq" id="WP_155305289.1">
    <property type="nucleotide sequence ID" value="NZ_AP021875.1"/>
</dbReference>
<evidence type="ECO:0000313" key="5">
    <source>
        <dbReference type="Proteomes" id="UP000427769"/>
    </source>
</evidence>
<evidence type="ECO:0000313" key="4">
    <source>
        <dbReference type="EMBL" id="BBO76465.1"/>
    </source>
</evidence>
<dbReference type="EMBL" id="AP021875">
    <property type="protein sequence ID" value="BBO76465.1"/>
    <property type="molecule type" value="Genomic_DNA"/>
</dbReference>
<feature type="region of interest" description="Disordered" evidence="2">
    <location>
        <begin position="82"/>
        <end position="103"/>
    </location>
</feature>
<protein>
    <submittedName>
        <fullName evidence="4">MerR family transcriptional regulator</fullName>
    </submittedName>
</protein>
<evidence type="ECO:0000256" key="2">
    <source>
        <dbReference type="SAM" id="MobiDB-lite"/>
    </source>
</evidence>
<organism evidence="4 5">
    <name type="scientific">Desulfosarcina widdelii</name>
    <dbReference type="NCBI Taxonomy" id="947919"/>
    <lineage>
        <taxon>Bacteria</taxon>
        <taxon>Pseudomonadati</taxon>
        <taxon>Thermodesulfobacteriota</taxon>
        <taxon>Desulfobacteria</taxon>
        <taxon>Desulfobacterales</taxon>
        <taxon>Desulfosarcinaceae</taxon>
        <taxon>Desulfosarcina</taxon>
    </lineage>
</organism>